<sequence length="46" mass="5463">MKVILKTGRYRVFYITYMADDSHNLKDESRYISAYYGDFLTKNMSG</sequence>
<organism evidence="1 2">
    <name type="scientific">Desulfamplus magnetovallimortis</name>
    <dbReference type="NCBI Taxonomy" id="1246637"/>
    <lineage>
        <taxon>Bacteria</taxon>
        <taxon>Pseudomonadati</taxon>
        <taxon>Thermodesulfobacteriota</taxon>
        <taxon>Desulfobacteria</taxon>
        <taxon>Desulfobacterales</taxon>
        <taxon>Desulfobacteraceae</taxon>
        <taxon>Desulfamplus</taxon>
    </lineage>
</organism>
<gene>
    <name evidence="1" type="ORF">MTBBW1_1290003</name>
</gene>
<dbReference type="AlphaFoldDB" id="A0A1W1H6X2"/>
<keyword evidence="2" id="KW-1185">Reference proteome</keyword>
<accession>A0A1W1H6X2</accession>
<dbReference type="Proteomes" id="UP000191931">
    <property type="component" value="Unassembled WGS sequence"/>
</dbReference>
<dbReference type="EMBL" id="FWEV01000034">
    <property type="protein sequence ID" value="SLM28222.1"/>
    <property type="molecule type" value="Genomic_DNA"/>
</dbReference>
<reference evidence="1 2" key="1">
    <citation type="submission" date="2017-03" db="EMBL/GenBank/DDBJ databases">
        <authorList>
            <person name="Afonso C.L."/>
            <person name="Miller P.J."/>
            <person name="Scott M.A."/>
            <person name="Spackman E."/>
            <person name="Goraichik I."/>
            <person name="Dimitrov K.M."/>
            <person name="Suarez D.L."/>
            <person name="Swayne D.E."/>
        </authorList>
    </citation>
    <scope>NUCLEOTIDE SEQUENCE [LARGE SCALE GENOMIC DNA]</scope>
    <source>
        <strain evidence="1">PRJEB14757</strain>
    </source>
</reference>
<protein>
    <submittedName>
        <fullName evidence="1">Uncharacterized protein</fullName>
    </submittedName>
</protein>
<evidence type="ECO:0000313" key="2">
    <source>
        <dbReference type="Proteomes" id="UP000191931"/>
    </source>
</evidence>
<name>A0A1W1H6X2_9BACT</name>
<proteinExistence type="predicted"/>
<evidence type="ECO:0000313" key="1">
    <source>
        <dbReference type="EMBL" id="SLM28222.1"/>
    </source>
</evidence>